<proteinExistence type="predicted"/>
<sequence length="209" mass="21685">MDALDQVAPAAAGLLDRVDGVLAHAGAPADHRIWPLLRRVGALPGAALTAVLSLRPARPSFHSLLEVYADTRTAISVRGSWEGAGAEVFATHQAALSGHLDGLTAKLSTTEAYGEAVAGWVRESRGAVAAALVPLLASAEAVTVSTEPVSPESAIAAAEIAAEVLVAVDEAYDRLEALMRDWEVELAELPYRPPEAGAPSIDLTTRIGL</sequence>
<dbReference type="Proteomes" id="UP001144280">
    <property type="component" value="Unassembled WGS sequence"/>
</dbReference>
<reference evidence="1" key="1">
    <citation type="submission" date="2022-12" db="EMBL/GenBank/DDBJ databases">
        <title>New Phytohabitans aurantiacus sp. RD004123 nov., an actinomycete isolated from soil.</title>
        <authorList>
            <person name="Triningsih D.W."/>
            <person name="Harunari E."/>
            <person name="Igarashi Y."/>
        </authorList>
    </citation>
    <scope>NUCLEOTIDE SEQUENCE</scope>
    <source>
        <strain evidence="1">RD004123</strain>
    </source>
</reference>
<keyword evidence="2" id="KW-1185">Reference proteome</keyword>
<organism evidence="1 2">
    <name type="scientific">Phytohabitans aurantiacus</name>
    <dbReference type="NCBI Taxonomy" id="3016789"/>
    <lineage>
        <taxon>Bacteria</taxon>
        <taxon>Bacillati</taxon>
        <taxon>Actinomycetota</taxon>
        <taxon>Actinomycetes</taxon>
        <taxon>Micromonosporales</taxon>
        <taxon>Micromonosporaceae</taxon>
    </lineage>
</organism>
<name>A0ABQ5QUU4_9ACTN</name>
<dbReference type="RefSeq" id="WP_281897141.1">
    <property type="nucleotide sequence ID" value="NZ_BSDI01000016.1"/>
</dbReference>
<accession>A0ABQ5QUU4</accession>
<dbReference type="EMBL" id="BSDI01000016">
    <property type="protein sequence ID" value="GLH98350.1"/>
    <property type="molecule type" value="Genomic_DNA"/>
</dbReference>
<comment type="caution">
    <text evidence="1">The sequence shown here is derived from an EMBL/GenBank/DDBJ whole genome shotgun (WGS) entry which is preliminary data.</text>
</comment>
<protein>
    <submittedName>
        <fullName evidence="1">Uncharacterized protein</fullName>
    </submittedName>
</protein>
<evidence type="ECO:0000313" key="2">
    <source>
        <dbReference type="Proteomes" id="UP001144280"/>
    </source>
</evidence>
<evidence type="ECO:0000313" key="1">
    <source>
        <dbReference type="EMBL" id="GLH98350.1"/>
    </source>
</evidence>
<gene>
    <name evidence="1" type="ORF">Pa4123_36250</name>
</gene>